<evidence type="ECO:0000259" key="7">
    <source>
        <dbReference type="PROSITE" id="PS51898"/>
    </source>
</evidence>
<dbReference type="HOGENOM" id="CLU_027562_9_1_9"/>
<keyword evidence="3" id="KW-0229">DNA integration</keyword>
<dbReference type="PANTHER" id="PTHR30349">
    <property type="entry name" value="PHAGE INTEGRASE-RELATED"/>
    <property type="match status" value="1"/>
</dbReference>
<comment type="similarity">
    <text evidence="2">Belongs to the 'phage' integrase family.</text>
</comment>
<dbReference type="Pfam" id="PF00589">
    <property type="entry name" value="Phage_integrase"/>
    <property type="match status" value="1"/>
</dbReference>
<dbReference type="Gene3D" id="1.10.443.10">
    <property type="entry name" value="Intergrase catalytic core"/>
    <property type="match status" value="1"/>
</dbReference>
<protein>
    <submittedName>
        <fullName evidence="10">Phage integrase</fullName>
    </submittedName>
</protein>
<gene>
    <name evidence="9" type="ORF">HM1_0610</name>
    <name evidence="10" type="ORF">HM1_2951</name>
</gene>
<evidence type="ECO:0000256" key="5">
    <source>
        <dbReference type="ARBA" id="ARBA00023172"/>
    </source>
</evidence>
<evidence type="ECO:0000259" key="8">
    <source>
        <dbReference type="PROSITE" id="PS51900"/>
    </source>
</evidence>
<dbReference type="eggNOG" id="COG4974">
    <property type="taxonomic scope" value="Bacteria"/>
</dbReference>
<accession>B0TD09</accession>
<keyword evidence="11" id="KW-1185">Reference proteome</keyword>
<keyword evidence="5" id="KW-0233">DNA recombination</keyword>
<dbReference type="GO" id="GO:0003677">
    <property type="term" value="F:DNA binding"/>
    <property type="evidence" value="ECO:0007669"/>
    <property type="project" value="UniProtKB-UniRule"/>
</dbReference>
<dbReference type="InterPro" id="IPR004107">
    <property type="entry name" value="Integrase_SAM-like_N"/>
</dbReference>
<dbReference type="PROSITE" id="PS51898">
    <property type="entry name" value="TYR_RECOMBINASE"/>
    <property type="match status" value="1"/>
</dbReference>
<organism evidence="10 11">
    <name type="scientific">Heliobacterium modesticaldum (strain ATCC 51547 / Ice1)</name>
    <dbReference type="NCBI Taxonomy" id="498761"/>
    <lineage>
        <taxon>Bacteria</taxon>
        <taxon>Bacillati</taxon>
        <taxon>Bacillota</taxon>
        <taxon>Clostridia</taxon>
        <taxon>Eubacteriales</taxon>
        <taxon>Heliobacteriaceae</taxon>
        <taxon>Heliomicrobium</taxon>
    </lineage>
</organism>
<dbReference type="InterPro" id="IPR044068">
    <property type="entry name" value="CB"/>
</dbReference>
<dbReference type="InterPro" id="IPR050090">
    <property type="entry name" value="Tyrosine_recombinase_XerCD"/>
</dbReference>
<keyword evidence="4 6" id="KW-0238">DNA-binding</keyword>
<dbReference type="SUPFAM" id="SSF56349">
    <property type="entry name" value="DNA breaking-rejoining enzymes"/>
    <property type="match status" value="1"/>
</dbReference>
<dbReference type="PANTHER" id="PTHR30349:SF41">
    <property type="entry name" value="INTEGRASE_RECOMBINASE PROTEIN MJ0367-RELATED"/>
    <property type="match status" value="1"/>
</dbReference>
<evidence type="ECO:0000313" key="10">
    <source>
        <dbReference type="EMBL" id="ABZ85460.1"/>
    </source>
</evidence>
<dbReference type="InterPro" id="IPR013762">
    <property type="entry name" value="Integrase-like_cat_sf"/>
</dbReference>
<name>B0TD09_HELMI</name>
<dbReference type="AlphaFoldDB" id="B0TD09"/>
<dbReference type="GO" id="GO:0015074">
    <property type="term" value="P:DNA integration"/>
    <property type="evidence" value="ECO:0007669"/>
    <property type="project" value="UniProtKB-KW"/>
</dbReference>
<dbReference type="KEGG" id="hmo:HM1_0610"/>
<dbReference type="SUPFAM" id="SSF47823">
    <property type="entry name" value="lambda integrase-like, N-terminal domain"/>
    <property type="match status" value="1"/>
</dbReference>
<dbReference type="KEGG" id="hmo:HM1_2951"/>
<evidence type="ECO:0000313" key="9">
    <source>
        <dbReference type="EMBL" id="ABZ83215.1"/>
    </source>
</evidence>
<dbReference type="CDD" id="cd01182">
    <property type="entry name" value="INT_RitC_C_like"/>
    <property type="match status" value="1"/>
</dbReference>
<dbReference type="Gene3D" id="1.10.150.130">
    <property type="match status" value="1"/>
</dbReference>
<sequence length="341" mass="38015">MKPSDFAYALTKYLSAYLPGQCNASENTVRAYRDTFKLLLRFADTQRGICPERLTLADVDKSFVEGFLSWLETVQGNAVSTRNHRLAGIHAFFRYLQSEKPDMMLQCQQVLSIPVKRTVKPTVNYLTVDAVKTILAMPDTSTVYGMRDLALLGLLYDTGARVSELIELRPKDLRLAAPPVVTLFGKGRKSRQCPLSSEMTGHLVKYLSAWGLDAPAKSDHPLFVGHNAEKLTRAGVAYILSKYASAAREKDASIIPTIVSPHMLRHSKAMHLLQAGVNLVYIRDWLGHASVKTTEIYARADSEMKRAALQKAASTVMPQHSRQSSWSEDVELMKWLSSLGK</sequence>
<evidence type="ECO:0000256" key="4">
    <source>
        <dbReference type="ARBA" id="ARBA00023125"/>
    </source>
</evidence>
<dbReference type="Proteomes" id="UP000008550">
    <property type="component" value="Chromosome"/>
</dbReference>
<comment type="function">
    <text evidence="1">Site-specific tyrosine recombinase, which acts by catalyzing the cutting and rejoining of the recombining DNA molecules.</text>
</comment>
<reference evidence="10 11" key="1">
    <citation type="journal article" date="2008" name="J. Bacteriol.">
        <title>The genome of Heliobacterium modesticaldum, a phototrophic representative of the Firmicutes containing the simplest photosynthetic apparatus.</title>
        <authorList>
            <person name="Sattley W.M."/>
            <person name="Madigan M.T."/>
            <person name="Swingley W.D."/>
            <person name="Cheung P.C."/>
            <person name="Clocksin K.M."/>
            <person name="Conrad A.L."/>
            <person name="Dejesa L.C."/>
            <person name="Honchak B.M."/>
            <person name="Jung D.O."/>
            <person name="Karbach L.E."/>
            <person name="Kurdoglu A."/>
            <person name="Lahiri S."/>
            <person name="Mastrian S.D."/>
            <person name="Page L.E."/>
            <person name="Taylor H.L."/>
            <person name="Wang Z.T."/>
            <person name="Raymond J."/>
            <person name="Chen M."/>
            <person name="Blankenship R.E."/>
            <person name="Touchman J.W."/>
        </authorList>
    </citation>
    <scope>NUCLEOTIDE SEQUENCE [LARGE SCALE GENOMIC DNA]</scope>
    <source>
        <strain evidence="11">ATCC 51547 / Ice1</strain>
        <strain evidence="10">Ice1</strain>
    </source>
</reference>
<dbReference type="InterPro" id="IPR002104">
    <property type="entry name" value="Integrase_catalytic"/>
</dbReference>
<dbReference type="InterPro" id="IPR010998">
    <property type="entry name" value="Integrase_recombinase_N"/>
</dbReference>
<dbReference type="STRING" id="498761.HM1_0610"/>
<dbReference type="GO" id="GO:0006310">
    <property type="term" value="P:DNA recombination"/>
    <property type="evidence" value="ECO:0007669"/>
    <property type="project" value="UniProtKB-KW"/>
</dbReference>
<dbReference type="EMBL" id="CP000930">
    <property type="protein sequence ID" value="ABZ83215.1"/>
    <property type="molecule type" value="Genomic_DNA"/>
</dbReference>
<evidence type="ECO:0000256" key="2">
    <source>
        <dbReference type="ARBA" id="ARBA00008857"/>
    </source>
</evidence>
<feature type="domain" description="Core-binding (CB)" evidence="8">
    <location>
        <begin position="1"/>
        <end position="97"/>
    </location>
</feature>
<dbReference type="OrthoDB" id="9801717at2"/>
<dbReference type="EMBL" id="CP000930">
    <property type="protein sequence ID" value="ABZ85460.1"/>
    <property type="molecule type" value="Genomic_DNA"/>
</dbReference>
<evidence type="ECO:0000256" key="1">
    <source>
        <dbReference type="ARBA" id="ARBA00003283"/>
    </source>
</evidence>
<dbReference type="RefSeq" id="WP_012281343.1">
    <property type="nucleotide sequence ID" value="NC_010337.2"/>
</dbReference>
<dbReference type="PROSITE" id="PS51900">
    <property type="entry name" value="CB"/>
    <property type="match status" value="1"/>
</dbReference>
<dbReference type="Pfam" id="PF02899">
    <property type="entry name" value="Phage_int_SAM_1"/>
    <property type="match status" value="1"/>
</dbReference>
<dbReference type="InterPro" id="IPR011010">
    <property type="entry name" value="DNA_brk_join_enz"/>
</dbReference>
<proteinExistence type="inferred from homology"/>
<evidence type="ECO:0000313" key="11">
    <source>
        <dbReference type="Proteomes" id="UP000008550"/>
    </source>
</evidence>
<evidence type="ECO:0000256" key="6">
    <source>
        <dbReference type="PROSITE-ProRule" id="PRU01248"/>
    </source>
</evidence>
<evidence type="ECO:0000256" key="3">
    <source>
        <dbReference type="ARBA" id="ARBA00022908"/>
    </source>
</evidence>
<feature type="domain" description="Tyr recombinase" evidence="7">
    <location>
        <begin position="121"/>
        <end position="310"/>
    </location>
</feature>